<dbReference type="EMBL" id="CH479192">
    <property type="protein sequence ID" value="EDW26612.1"/>
    <property type="molecule type" value="Genomic_DNA"/>
</dbReference>
<name>B4GV75_DROPE</name>
<protein>
    <submittedName>
        <fullName evidence="3">GL12892</fullName>
    </submittedName>
</protein>
<keyword evidence="2" id="KW-0812">Transmembrane</keyword>
<feature type="region of interest" description="Disordered" evidence="1">
    <location>
        <begin position="66"/>
        <end position="98"/>
    </location>
</feature>
<evidence type="ECO:0000313" key="3">
    <source>
        <dbReference type="EMBL" id="EDW26612.1"/>
    </source>
</evidence>
<keyword evidence="2" id="KW-0472">Membrane</keyword>
<dbReference type="HOGENOM" id="CLU_2361955_0_0_1"/>
<evidence type="ECO:0000256" key="1">
    <source>
        <dbReference type="SAM" id="MobiDB-lite"/>
    </source>
</evidence>
<dbReference type="Proteomes" id="UP000008744">
    <property type="component" value="Unassembled WGS sequence"/>
</dbReference>
<keyword evidence="4" id="KW-1185">Reference proteome</keyword>
<proteinExistence type="predicted"/>
<sequence length="98" mass="11500">MFDWSKIFFLYVALSLAVVAIPVVFLVHEIMVSKMLLKKHDEESQRLEDLDSKYLWQRLPQEIPDLSVESETEIPAAEQEQEQEHEQEAIEMSPPEDQ</sequence>
<reference evidence="3 4" key="1">
    <citation type="journal article" date="2007" name="Nature">
        <title>Evolution of genes and genomes on the Drosophila phylogeny.</title>
        <authorList>
            <consortium name="Drosophila 12 Genomes Consortium"/>
            <person name="Clark A.G."/>
            <person name="Eisen M.B."/>
            <person name="Smith D.R."/>
            <person name="Bergman C.M."/>
            <person name="Oliver B."/>
            <person name="Markow T.A."/>
            <person name="Kaufman T.C."/>
            <person name="Kellis M."/>
            <person name="Gelbart W."/>
            <person name="Iyer V.N."/>
            <person name="Pollard D.A."/>
            <person name="Sackton T.B."/>
            <person name="Larracuente A.M."/>
            <person name="Singh N.D."/>
            <person name="Abad J.P."/>
            <person name="Abt D.N."/>
            <person name="Adryan B."/>
            <person name="Aguade M."/>
            <person name="Akashi H."/>
            <person name="Anderson W.W."/>
            <person name="Aquadro C.F."/>
            <person name="Ardell D.H."/>
            <person name="Arguello R."/>
            <person name="Artieri C.G."/>
            <person name="Barbash D.A."/>
            <person name="Barker D."/>
            <person name="Barsanti P."/>
            <person name="Batterham P."/>
            <person name="Batzoglou S."/>
            <person name="Begun D."/>
            <person name="Bhutkar A."/>
            <person name="Blanco E."/>
            <person name="Bosak S.A."/>
            <person name="Bradley R.K."/>
            <person name="Brand A.D."/>
            <person name="Brent M.R."/>
            <person name="Brooks A.N."/>
            <person name="Brown R.H."/>
            <person name="Butlin R.K."/>
            <person name="Caggese C."/>
            <person name="Calvi B.R."/>
            <person name="Bernardo de Carvalho A."/>
            <person name="Caspi A."/>
            <person name="Castrezana S."/>
            <person name="Celniker S.E."/>
            <person name="Chang J.L."/>
            <person name="Chapple C."/>
            <person name="Chatterji S."/>
            <person name="Chinwalla A."/>
            <person name="Civetta A."/>
            <person name="Clifton S.W."/>
            <person name="Comeron J.M."/>
            <person name="Costello J.C."/>
            <person name="Coyne J.A."/>
            <person name="Daub J."/>
            <person name="David R.G."/>
            <person name="Delcher A.L."/>
            <person name="Delehaunty K."/>
            <person name="Do C.B."/>
            <person name="Ebling H."/>
            <person name="Edwards K."/>
            <person name="Eickbush T."/>
            <person name="Evans J.D."/>
            <person name="Filipski A."/>
            <person name="Findeiss S."/>
            <person name="Freyhult E."/>
            <person name="Fulton L."/>
            <person name="Fulton R."/>
            <person name="Garcia A.C."/>
            <person name="Gardiner A."/>
            <person name="Garfield D.A."/>
            <person name="Garvin B.E."/>
            <person name="Gibson G."/>
            <person name="Gilbert D."/>
            <person name="Gnerre S."/>
            <person name="Godfrey J."/>
            <person name="Good R."/>
            <person name="Gotea V."/>
            <person name="Gravely B."/>
            <person name="Greenberg A.J."/>
            <person name="Griffiths-Jones S."/>
            <person name="Gross S."/>
            <person name="Guigo R."/>
            <person name="Gustafson E.A."/>
            <person name="Haerty W."/>
            <person name="Hahn M.W."/>
            <person name="Halligan D.L."/>
            <person name="Halpern A.L."/>
            <person name="Halter G.M."/>
            <person name="Han M.V."/>
            <person name="Heger A."/>
            <person name="Hillier L."/>
            <person name="Hinrichs A.S."/>
            <person name="Holmes I."/>
            <person name="Hoskins R.A."/>
            <person name="Hubisz M.J."/>
            <person name="Hultmark D."/>
            <person name="Huntley M.A."/>
            <person name="Jaffe D.B."/>
            <person name="Jagadeeshan S."/>
            <person name="Jeck W.R."/>
            <person name="Johnson J."/>
            <person name="Jones C.D."/>
            <person name="Jordan W.C."/>
            <person name="Karpen G.H."/>
            <person name="Kataoka E."/>
            <person name="Keightley P.D."/>
            <person name="Kheradpour P."/>
            <person name="Kirkness E.F."/>
            <person name="Koerich L.B."/>
            <person name="Kristiansen K."/>
            <person name="Kudrna D."/>
            <person name="Kulathinal R.J."/>
            <person name="Kumar S."/>
            <person name="Kwok R."/>
            <person name="Lander E."/>
            <person name="Langley C.H."/>
            <person name="Lapoint R."/>
            <person name="Lazzaro B.P."/>
            <person name="Lee S.J."/>
            <person name="Levesque L."/>
            <person name="Li R."/>
            <person name="Lin C.F."/>
            <person name="Lin M.F."/>
            <person name="Lindblad-Toh K."/>
            <person name="Llopart A."/>
            <person name="Long M."/>
            <person name="Low L."/>
            <person name="Lozovsky E."/>
            <person name="Lu J."/>
            <person name="Luo M."/>
            <person name="Machado C.A."/>
            <person name="Makalowski W."/>
            <person name="Marzo M."/>
            <person name="Matsuda M."/>
            <person name="Matzkin L."/>
            <person name="McAllister B."/>
            <person name="McBride C.S."/>
            <person name="McKernan B."/>
            <person name="McKernan K."/>
            <person name="Mendez-Lago M."/>
            <person name="Minx P."/>
            <person name="Mollenhauer M.U."/>
            <person name="Montooth K."/>
            <person name="Mount S.M."/>
            <person name="Mu X."/>
            <person name="Myers E."/>
            <person name="Negre B."/>
            <person name="Newfeld S."/>
            <person name="Nielsen R."/>
            <person name="Noor M.A."/>
            <person name="O'Grady P."/>
            <person name="Pachter L."/>
            <person name="Papaceit M."/>
            <person name="Parisi M.J."/>
            <person name="Parisi M."/>
            <person name="Parts L."/>
            <person name="Pedersen J.S."/>
            <person name="Pesole G."/>
            <person name="Phillippy A.M."/>
            <person name="Ponting C.P."/>
            <person name="Pop M."/>
            <person name="Porcelli D."/>
            <person name="Powell J.R."/>
            <person name="Prohaska S."/>
            <person name="Pruitt K."/>
            <person name="Puig M."/>
            <person name="Quesneville H."/>
            <person name="Ram K.R."/>
            <person name="Rand D."/>
            <person name="Rasmussen M.D."/>
            <person name="Reed L.K."/>
            <person name="Reenan R."/>
            <person name="Reily A."/>
            <person name="Remington K.A."/>
            <person name="Rieger T.T."/>
            <person name="Ritchie M.G."/>
            <person name="Robin C."/>
            <person name="Rogers Y.H."/>
            <person name="Rohde C."/>
            <person name="Rozas J."/>
            <person name="Rubenfield M.J."/>
            <person name="Ruiz A."/>
            <person name="Russo S."/>
            <person name="Salzberg S.L."/>
            <person name="Sanchez-Gracia A."/>
            <person name="Saranga D.J."/>
            <person name="Sato H."/>
            <person name="Schaeffer S.W."/>
            <person name="Schatz M.C."/>
            <person name="Schlenke T."/>
            <person name="Schwartz R."/>
            <person name="Segarra C."/>
            <person name="Singh R.S."/>
            <person name="Sirot L."/>
            <person name="Sirota M."/>
            <person name="Sisneros N.B."/>
            <person name="Smith C.D."/>
            <person name="Smith T.F."/>
            <person name="Spieth J."/>
            <person name="Stage D.E."/>
            <person name="Stark A."/>
            <person name="Stephan W."/>
            <person name="Strausberg R.L."/>
            <person name="Strempel S."/>
            <person name="Sturgill D."/>
            <person name="Sutton G."/>
            <person name="Sutton G.G."/>
            <person name="Tao W."/>
            <person name="Teichmann S."/>
            <person name="Tobari Y.N."/>
            <person name="Tomimura Y."/>
            <person name="Tsolas J.M."/>
            <person name="Valente V.L."/>
            <person name="Venter E."/>
            <person name="Venter J.C."/>
            <person name="Vicario S."/>
            <person name="Vieira F.G."/>
            <person name="Vilella A.J."/>
            <person name="Villasante A."/>
            <person name="Walenz B."/>
            <person name="Wang J."/>
            <person name="Wasserman M."/>
            <person name="Watts T."/>
            <person name="Wilson D."/>
            <person name="Wilson R.K."/>
            <person name="Wing R.A."/>
            <person name="Wolfner M.F."/>
            <person name="Wong A."/>
            <person name="Wong G.K."/>
            <person name="Wu C.I."/>
            <person name="Wu G."/>
            <person name="Yamamoto D."/>
            <person name="Yang H.P."/>
            <person name="Yang S.P."/>
            <person name="Yorke J.A."/>
            <person name="Yoshida K."/>
            <person name="Zdobnov E."/>
            <person name="Zhang P."/>
            <person name="Zhang Y."/>
            <person name="Zimin A.V."/>
            <person name="Baldwin J."/>
            <person name="Abdouelleil A."/>
            <person name="Abdulkadir J."/>
            <person name="Abebe A."/>
            <person name="Abera B."/>
            <person name="Abreu J."/>
            <person name="Acer S.C."/>
            <person name="Aftuck L."/>
            <person name="Alexander A."/>
            <person name="An P."/>
            <person name="Anderson E."/>
            <person name="Anderson S."/>
            <person name="Arachi H."/>
            <person name="Azer M."/>
            <person name="Bachantsang P."/>
            <person name="Barry A."/>
            <person name="Bayul T."/>
            <person name="Berlin A."/>
            <person name="Bessette D."/>
            <person name="Bloom T."/>
            <person name="Blye J."/>
            <person name="Boguslavskiy L."/>
            <person name="Bonnet C."/>
            <person name="Boukhgalter B."/>
            <person name="Bourzgui I."/>
            <person name="Brown A."/>
            <person name="Cahill P."/>
            <person name="Channer S."/>
            <person name="Cheshatsang Y."/>
            <person name="Chuda L."/>
            <person name="Citroen M."/>
            <person name="Collymore A."/>
            <person name="Cooke P."/>
            <person name="Costello M."/>
            <person name="D'Aco K."/>
            <person name="Daza R."/>
            <person name="De Haan G."/>
            <person name="DeGray S."/>
            <person name="DeMaso C."/>
            <person name="Dhargay N."/>
            <person name="Dooley K."/>
            <person name="Dooley E."/>
            <person name="Doricent M."/>
            <person name="Dorje P."/>
            <person name="Dorjee K."/>
            <person name="Dupes A."/>
            <person name="Elong R."/>
            <person name="Falk J."/>
            <person name="Farina A."/>
            <person name="Faro S."/>
            <person name="Ferguson D."/>
            <person name="Fisher S."/>
            <person name="Foley C.D."/>
            <person name="Franke A."/>
            <person name="Friedrich D."/>
            <person name="Gadbois L."/>
            <person name="Gearin G."/>
            <person name="Gearin C.R."/>
            <person name="Giannoukos G."/>
            <person name="Goode T."/>
            <person name="Graham J."/>
            <person name="Grandbois E."/>
            <person name="Grewal S."/>
            <person name="Gyaltsen K."/>
            <person name="Hafez N."/>
            <person name="Hagos B."/>
            <person name="Hall J."/>
            <person name="Henson C."/>
            <person name="Hollinger A."/>
            <person name="Honan T."/>
            <person name="Huard M.D."/>
            <person name="Hughes L."/>
            <person name="Hurhula B."/>
            <person name="Husby M.E."/>
            <person name="Kamat A."/>
            <person name="Kanga B."/>
            <person name="Kashin S."/>
            <person name="Khazanovich D."/>
            <person name="Kisner P."/>
            <person name="Lance K."/>
            <person name="Lara M."/>
            <person name="Lee W."/>
            <person name="Lennon N."/>
            <person name="Letendre F."/>
            <person name="LeVine R."/>
            <person name="Lipovsky A."/>
            <person name="Liu X."/>
            <person name="Liu J."/>
            <person name="Liu S."/>
            <person name="Lokyitsang T."/>
            <person name="Lokyitsang Y."/>
            <person name="Lubonja R."/>
            <person name="Lui A."/>
            <person name="MacDonald P."/>
            <person name="Magnisalis V."/>
            <person name="Maru K."/>
            <person name="Matthews C."/>
            <person name="McCusker W."/>
            <person name="McDonough S."/>
            <person name="Mehta T."/>
            <person name="Meldrim J."/>
            <person name="Meneus L."/>
            <person name="Mihai O."/>
            <person name="Mihalev A."/>
            <person name="Mihova T."/>
            <person name="Mittelman R."/>
            <person name="Mlenga V."/>
            <person name="Montmayeur A."/>
            <person name="Mulrain L."/>
            <person name="Navidi A."/>
            <person name="Naylor J."/>
            <person name="Negash T."/>
            <person name="Nguyen T."/>
            <person name="Nguyen N."/>
            <person name="Nicol R."/>
            <person name="Norbu C."/>
            <person name="Norbu N."/>
            <person name="Novod N."/>
            <person name="O'Neill B."/>
            <person name="Osman S."/>
            <person name="Markiewicz E."/>
            <person name="Oyono O.L."/>
            <person name="Patti C."/>
            <person name="Phunkhang P."/>
            <person name="Pierre F."/>
            <person name="Priest M."/>
            <person name="Raghuraman S."/>
            <person name="Rege F."/>
            <person name="Reyes R."/>
            <person name="Rise C."/>
            <person name="Rogov P."/>
            <person name="Ross K."/>
            <person name="Ryan E."/>
            <person name="Settipalli S."/>
            <person name="Shea T."/>
            <person name="Sherpa N."/>
            <person name="Shi L."/>
            <person name="Shih D."/>
            <person name="Sparrow T."/>
            <person name="Spaulding J."/>
            <person name="Stalker J."/>
            <person name="Stange-Thomann N."/>
            <person name="Stavropoulos S."/>
            <person name="Stone C."/>
            <person name="Strader C."/>
            <person name="Tesfaye S."/>
            <person name="Thomson T."/>
            <person name="Thoulutsang Y."/>
            <person name="Thoulutsang D."/>
            <person name="Topham K."/>
            <person name="Topping I."/>
            <person name="Tsamla T."/>
            <person name="Vassiliev H."/>
            <person name="Vo A."/>
            <person name="Wangchuk T."/>
            <person name="Wangdi T."/>
            <person name="Weiand M."/>
            <person name="Wilkinson J."/>
            <person name="Wilson A."/>
            <person name="Yadav S."/>
            <person name="Young G."/>
            <person name="Yu Q."/>
            <person name="Zembek L."/>
            <person name="Zhong D."/>
            <person name="Zimmer A."/>
            <person name="Zwirko Z."/>
            <person name="Jaffe D.B."/>
            <person name="Alvarez P."/>
            <person name="Brockman W."/>
            <person name="Butler J."/>
            <person name="Chin C."/>
            <person name="Gnerre S."/>
            <person name="Grabherr M."/>
            <person name="Kleber M."/>
            <person name="Mauceli E."/>
            <person name="MacCallum I."/>
        </authorList>
    </citation>
    <scope>NUCLEOTIDE SEQUENCE [LARGE SCALE GENOMIC DNA]</scope>
    <source>
        <strain evidence="4">MSH-3 / Tucson 14011-0111.49</strain>
    </source>
</reference>
<gene>
    <name evidence="3" type="primary">Dper\GL12892</name>
    <name evidence="3" type="ORF">Dper_GL12892</name>
</gene>
<keyword evidence="2" id="KW-1133">Transmembrane helix</keyword>
<organism evidence="4">
    <name type="scientific">Drosophila persimilis</name>
    <name type="common">Fruit fly</name>
    <dbReference type="NCBI Taxonomy" id="7234"/>
    <lineage>
        <taxon>Eukaryota</taxon>
        <taxon>Metazoa</taxon>
        <taxon>Ecdysozoa</taxon>
        <taxon>Arthropoda</taxon>
        <taxon>Hexapoda</taxon>
        <taxon>Insecta</taxon>
        <taxon>Pterygota</taxon>
        <taxon>Neoptera</taxon>
        <taxon>Endopterygota</taxon>
        <taxon>Diptera</taxon>
        <taxon>Brachycera</taxon>
        <taxon>Muscomorpha</taxon>
        <taxon>Ephydroidea</taxon>
        <taxon>Drosophilidae</taxon>
        <taxon>Drosophila</taxon>
        <taxon>Sophophora</taxon>
    </lineage>
</organism>
<accession>B4GV75</accession>
<dbReference type="OMA" id="HEIMVSK"/>
<dbReference type="AlphaFoldDB" id="B4GV75"/>
<evidence type="ECO:0000256" key="2">
    <source>
        <dbReference type="SAM" id="Phobius"/>
    </source>
</evidence>
<feature type="transmembrane region" description="Helical" evidence="2">
    <location>
        <begin position="6"/>
        <end position="27"/>
    </location>
</feature>
<evidence type="ECO:0000313" key="4">
    <source>
        <dbReference type="Proteomes" id="UP000008744"/>
    </source>
</evidence>